<dbReference type="Proteomes" id="UP000217005">
    <property type="component" value="Unassembled WGS sequence"/>
</dbReference>
<name>A0A261SFL8_9BORD</name>
<gene>
    <name evidence="1" type="ORF">CEG14_14390</name>
</gene>
<proteinExistence type="predicted"/>
<dbReference type="AlphaFoldDB" id="A0A261SFL8"/>
<evidence type="ECO:0008006" key="3">
    <source>
        <dbReference type="Google" id="ProtNLM"/>
    </source>
</evidence>
<evidence type="ECO:0000313" key="2">
    <source>
        <dbReference type="Proteomes" id="UP000217005"/>
    </source>
</evidence>
<evidence type="ECO:0000313" key="1">
    <source>
        <dbReference type="EMBL" id="OZI36209.1"/>
    </source>
</evidence>
<accession>A0A261SFL8</accession>
<dbReference type="OrthoDB" id="7001291at2"/>
<reference evidence="1 2" key="1">
    <citation type="submission" date="2017-05" db="EMBL/GenBank/DDBJ databases">
        <title>Complete and WGS of Bordetella genogroups.</title>
        <authorList>
            <person name="Spilker T."/>
            <person name="LiPuma J."/>
        </authorList>
    </citation>
    <scope>NUCLEOTIDE SEQUENCE [LARGE SCALE GENOMIC DNA]</scope>
    <source>
        <strain evidence="1 2">AU17610</strain>
    </source>
</reference>
<comment type="caution">
    <text evidence="1">The sequence shown here is derived from an EMBL/GenBank/DDBJ whole genome shotgun (WGS) entry which is preliminary data.</text>
</comment>
<organism evidence="1 2">
    <name type="scientific">Bordetella genomosp. 1</name>
    <dbReference type="NCBI Taxonomy" id="1395607"/>
    <lineage>
        <taxon>Bacteria</taxon>
        <taxon>Pseudomonadati</taxon>
        <taxon>Pseudomonadota</taxon>
        <taxon>Betaproteobacteria</taxon>
        <taxon>Burkholderiales</taxon>
        <taxon>Alcaligenaceae</taxon>
        <taxon>Bordetella</taxon>
    </lineage>
</organism>
<dbReference type="EMBL" id="NEVL01000003">
    <property type="protein sequence ID" value="OZI36209.1"/>
    <property type="molecule type" value="Genomic_DNA"/>
</dbReference>
<sequence>MAQGASAAALLTLAGCASVSPMSWFDDPGPSLAPAPGATTFVFIRHAEKPISGLGQLNCRGLNRAIALADRLPLRVGPPQAVFAPSPASQNEDSGKSYSYVRALATVEPLAVRYTLPVNAQIGYNDPAALVAALDAPALRGQTVVIAWQHDALVTAVRDLLGRHGGPASAVPRWRGSDFDSIYIVRVPADGSGADFIQMSQGLDRLSQSCPTG</sequence>
<protein>
    <recommendedName>
        <fullName evidence="3">Histidine phosphatase family protein</fullName>
    </recommendedName>
</protein>
<dbReference type="RefSeq" id="WP_094827018.1">
    <property type="nucleotide sequence ID" value="NZ_NEVL01000003.1"/>
</dbReference>